<dbReference type="SUPFAM" id="SSF103473">
    <property type="entry name" value="MFS general substrate transporter"/>
    <property type="match status" value="1"/>
</dbReference>
<keyword evidence="5 7" id="KW-0472">Membrane</keyword>
<feature type="transmembrane region" description="Helical" evidence="7">
    <location>
        <begin position="159"/>
        <end position="180"/>
    </location>
</feature>
<evidence type="ECO:0000256" key="1">
    <source>
        <dbReference type="ARBA" id="ARBA00004651"/>
    </source>
</evidence>
<dbReference type="PROSITE" id="PS50850">
    <property type="entry name" value="MFS"/>
    <property type="match status" value="1"/>
</dbReference>
<keyword evidence="10" id="KW-1185">Reference proteome</keyword>
<feature type="transmembrane region" description="Helical" evidence="7">
    <location>
        <begin position="192"/>
        <end position="212"/>
    </location>
</feature>
<evidence type="ECO:0000313" key="10">
    <source>
        <dbReference type="Proteomes" id="UP000321328"/>
    </source>
</evidence>
<dbReference type="RefSeq" id="WP_051233430.1">
    <property type="nucleotide sequence ID" value="NZ_AUII01000036.1"/>
</dbReference>
<keyword evidence="2" id="KW-0813">Transport</keyword>
<gene>
    <name evidence="9" type="ORF">PA7_36150</name>
</gene>
<evidence type="ECO:0000256" key="5">
    <source>
        <dbReference type="ARBA" id="ARBA00023136"/>
    </source>
</evidence>
<evidence type="ECO:0000256" key="4">
    <source>
        <dbReference type="ARBA" id="ARBA00022989"/>
    </source>
</evidence>
<accession>A0A511DA00</accession>
<evidence type="ECO:0000259" key="8">
    <source>
        <dbReference type="PROSITE" id="PS50850"/>
    </source>
</evidence>
<dbReference type="EMBL" id="BJVI01000046">
    <property type="protein sequence ID" value="GEL19778.1"/>
    <property type="molecule type" value="Genomic_DNA"/>
</dbReference>
<dbReference type="Proteomes" id="UP000321328">
    <property type="component" value="Unassembled WGS sequence"/>
</dbReference>
<feature type="transmembrane region" description="Helical" evidence="7">
    <location>
        <begin position="274"/>
        <end position="300"/>
    </location>
</feature>
<evidence type="ECO:0000256" key="3">
    <source>
        <dbReference type="ARBA" id="ARBA00022692"/>
    </source>
</evidence>
<evidence type="ECO:0000313" key="9">
    <source>
        <dbReference type="EMBL" id="GEL19778.1"/>
    </source>
</evidence>
<feature type="domain" description="Major facilitator superfamily (MFS) profile" evidence="8">
    <location>
        <begin position="6"/>
        <end position="452"/>
    </location>
</feature>
<comment type="caution">
    <text evidence="9">The sequence shown here is derived from an EMBL/GenBank/DDBJ whole genome shotgun (WGS) entry which is preliminary data.</text>
</comment>
<feature type="transmembrane region" description="Helical" evidence="7">
    <location>
        <begin position="131"/>
        <end position="153"/>
    </location>
</feature>
<keyword evidence="3 7" id="KW-0812">Transmembrane</keyword>
<dbReference type="OrthoDB" id="3282774at2"/>
<dbReference type="Gene3D" id="1.20.1250.20">
    <property type="entry name" value="MFS general substrate transporter like domains"/>
    <property type="match status" value="2"/>
</dbReference>
<protein>
    <submittedName>
        <fullName evidence="9">MFS transporter</fullName>
    </submittedName>
</protein>
<dbReference type="AlphaFoldDB" id="A0A511DA00"/>
<feature type="transmembrane region" description="Helical" evidence="7">
    <location>
        <begin position="496"/>
        <end position="514"/>
    </location>
</feature>
<evidence type="ECO:0000256" key="2">
    <source>
        <dbReference type="ARBA" id="ARBA00022448"/>
    </source>
</evidence>
<sequence length="557" mass="57639">MNRWKPLIALGAAQFLVVLDTSVMNVSISQLVEDFQTDVAAIQATITIYTLVMAAFLITGGKVGDLIGRRRAFAAGLVIYGIGSALTAVAPTLWMLILGWSIIEGLGGALVLPALAALVGGNYAGRQRAAAYGVIGGLAGAGIAVGPLLGGWVTTYLTWRLVFAGEVVVVVLILAAIRWIRDVPVAGPRRELDVVGAALSVVGLALVVLGVLQSATWGWLRPRNSPVTVFGFSLTPFVIIAGLVLLGLLRSWLRHRERQGRDPLVRWALLDIPPLRAAVSTLLAQNLILLGLFFTIPLYLQVVQGFNAFETGLRLLPVSITMLVTSMSAPLLNKVATPRQVVRVGFAVLVVATLWLVAAVKPQIDDASFAAAMAVLGIGMGLLAAQLGNIAQSSVGEADRSEVGGLQYTAQNLGSSLGTALIGSILIGALTVAAQAGLAGSAQVSDAVKQQVGIAIAGGISFVPIDQVRAALTQAQLPPAEAEAITATYADAQLQGLKVALLAAAAIALLSLFLTRNLPGSRLAEQPGGAADATALRPPAGPGADDDLHKPTSRPGR</sequence>
<feature type="region of interest" description="Disordered" evidence="6">
    <location>
        <begin position="524"/>
        <end position="557"/>
    </location>
</feature>
<dbReference type="PANTHER" id="PTHR42718:SF9">
    <property type="entry name" value="MAJOR FACILITATOR SUPERFAMILY MULTIDRUG TRANSPORTER MFSC"/>
    <property type="match status" value="1"/>
</dbReference>
<feature type="transmembrane region" description="Helical" evidence="7">
    <location>
        <begin position="344"/>
        <end position="361"/>
    </location>
</feature>
<feature type="transmembrane region" description="Helical" evidence="7">
    <location>
        <begin position="312"/>
        <end position="332"/>
    </location>
</feature>
<feature type="transmembrane region" description="Helical" evidence="7">
    <location>
        <begin position="232"/>
        <end position="253"/>
    </location>
</feature>
<dbReference type="STRING" id="1123024.GCA_000423625_04533"/>
<dbReference type="CDD" id="cd17321">
    <property type="entry name" value="MFS_MMR_MDR_like"/>
    <property type="match status" value="1"/>
</dbReference>
<dbReference type="PRINTS" id="PR01036">
    <property type="entry name" value="TCRTETB"/>
</dbReference>
<keyword evidence="4 7" id="KW-1133">Transmembrane helix</keyword>
<organism evidence="9 10">
    <name type="scientific">Pseudonocardia asaccharolytica DSM 44247 = NBRC 16224</name>
    <dbReference type="NCBI Taxonomy" id="1123024"/>
    <lineage>
        <taxon>Bacteria</taxon>
        <taxon>Bacillati</taxon>
        <taxon>Actinomycetota</taxon>
        <taxon>Actinomycetes</taxon>
        <taxon>Pseudonocardiales</taxon>
        <taxon>Pseudonocardiaceae</taxon>
        <taxon>Pseudonocardia</taxon>
    </lineage>
</organism>
<name>A0A511DA00_9PSEU</name>
<dbReference type="GO" id="GO:0022857">
    <property type="term" value="F:transmembrane transporter activity"/>
    <property type="evidence" value="ECO:0007669"/>
    <property type="project" value="InterPro"/>
</dbReference>
<feature type="transmembrane region" description="Helical" evidence="7">
    <location>
        <begin position="41"/>
        <end position="60"/>
    </location>
</feature>
<dbReference type="GO" id="GO:0005886">
    <property type="term" value="C:plasma membrane"/>
    <property type="evidence" value="ECO:0007669"/>
    <property type="project" value="UniProtKB-SubCell"/>
</dbReference>
<dbReference type="InterPro" id="IPR011701">
    <property type="entry name" value="MFS"/>
</dbReference>
<feature type="transmembrane region" description="Helical" evidence="7">
    <location>
        <begin position="417"/>
        <end position="438"/>
    </location>
</feature>
<feature type="transmembrane region" description="Helical" evidence="7">
    <location>
        <begin position="367"/>
        <end position="385"/>
    </location>
</feature>
<proteinExistence type="predicted"/>
<dbReference type="InterPro" id="IPR020846">
    <property type="entry name" value="MFS_dom"/>
</dbReference>
<dbReference type="Pfam" id="PF07690">
    <property type="entry name" value="MFS_1"/>
    <property type="match status" value="1"/>
</dbReference>
<evidence type="ECO:0000256" key="6">
    <source>
        <dbReference type="SAM" id="MobiDB-lite"/>
    </source>
</evidence>
<reference evidence="9 10" key="1">
    <citation type="submission" date="2019-07" db="EMBL/GenBank/DDBJ databases">
        <title>Whole genome shotgun sequence of Pseudonocardia asaccharolytica NBRC 16224.</title>
        <authorList>
            <person name="Hosoyama A."/>
            <person name="Uohara A."/>
            <person name="Ohji S."/>
            <person name="Ichikawa N."/>
        </authorList>
    </citation>
    <scope>NUCLEOTIDE SEQUENCE [LARGE SCALE GENOMIC DNA]</scope>
    <source>
        <strain evidence="9 10">NBRC 16224</strain>
    </source>
</reference>
<dbReference type="PANTHER" id="PTHR42718">
    <property type="entry name" value="MAJOR FACILITATOR SUPERFAMILY MULTIDRUG TRANSPORTER MFSC"/>
    <property type="match status" value="1"/>
</dbReference>
<dbReference type="InterPro" id="IPR036259">
    <property type="entry name" value="MFS_trans_sf"/>
</dbReference>
<evidence type="ECO:0000256" key="7">
    <source>
        <dbReference type="SAM" id="Phobius"/>
    </source>
</evidence>
<feature type="transmembrane region" description="Helical" evidence="7">
    <location>
        <begin position="72"/>
        <end position="91"/>
    </location>
</feature>
<comment type="subcellular location">
    <subcellularLocation>
        <location evidence="1">Cell membrane</location>
        <topology evidence="1">Multi-pass membrane protein</topology>
    </subcellularLocation>
</comment>
<feature type="transmembrane region" description="Helical" evidence="7">
    <location>
        <begin position="97"/>
        <end position="119"/>
    </location>
</feature>